<feature type="compositionally biased region" description="Low complexity" evidence="1">
    <location>
        <begin position="102"/>
        <end position="145"/>
    </location>
</feature>
<reference evidence="2 3" key="1">
    <citation type="submission" date="2019-02" db="EMBL/GenBank/DDBJ databases">
        <title>Genome sequencing of the rare red list fungi Antrodiella citrinella (Flaviporus citrinellus).</title>
        <authorList>
            <person name="Buettner E."/>
            <person name="Kellner H."/>
        </authorList>
    </citation>
    <scope>NUCLEOTIDE SEQUENCE [LARGE SCALE GENOMIC DNA]</scope>
    <source>
        <strain evidence="2 3">DSM 108506</strain>
    </source>
</reference>
<comment type="caution">
    <text evidence="2">The sequence shown here is derived from an EMBL/GenBank/DDBJ whole genome shotgun (WGS) entry which is preliminary data.</text>
</comment>
<evidence type="ECO:0000313" key="3">
    <source>
        <dbReference type="Proteomes" id="UP000308730"/>
    </source>
</evidence>
<keyword evidence="3" id="KW-1185">Reference proteome</keyword>
<sequence length="830" mass="93014">MRFEKRAQHENAIFSNFPRPDDMGALNQPGDFIIALSIPCQDSVYTQIDLSDGLFDVLVPEVDQLTGSWCFSSGDPAPPPVPKSSAPPPPPPKSPPPPPSHPSSTHASSSTHSTMLSTPSPISSKTPSSTPQAASTPSSTTSATPTPTPTFNVHPRFPTPSRFLLLGGNDDVAQRPLSKFETLSHLDGTETITVDWDKVVSLEPEQVVQWIRHLHQSQQLQKLDQLMTALGTILRLVGDRPTQWTTYTQTGLPSVLIDIIIEPDTFSQSENEHNNIVYRAKFLYLLRFCVIFASYREDDVDLQCCAELLRRREEFFLAVWNMRSVIRTEPLTRASTKELEACLPPPATSCVLLLVGLGNVLDRGVTPLTMHAVHFLLYRWVYQDEEEIVDNDFDSETLLCSVYEMMHSRLDLVPQFVNEYTADCDANHREHLMDALCCVLQTPGISSKYSISVASICRSLLFFGGDAYTDVQLPEGNGPVPSLFINCEQQLCSAQSLEDSDLPHHLSVLTTTLHTMIKEKHDKVKDDITQQIFLYSRKINIIAVVSIAMLIAVRRQASGTELSGIITLADLSLLCKNPVRDAEFNAFVDNVARIWHDTLKELKEIRPRDQEHAALIKSVIAHWRRIGTALQLREGVKVVTAKGPSVPSEERRHWKIPKRCFRPACVCSGVVPSSCHHKMQQLQVLDQLLMAIGNTMAGNDGVRPVQWTVYAQSGLPDRGSFNSVAYRSKFLFLFNFCLRSAVGKLDEVDLECCKGLLQRREEFFVALWNMRNVVHMEIFTVECVVSLVALGTDVDDITPLTMHATHFLLYHWVYEEDKPVFLGRTRSTLD</sequence>
<dbReference type="OrthoDB" id="3329356at2759"/>
<organism evidence="2 3">
    <name type="scientific">Antrodiella citrinella</name>
    <dbReference type="NCBI Taxonomy" id="2447956"/>
    <lineage>
        <taxon>Eukaryota</taxon>
        <taxon>Fungi</taxon>
        <taxon>Dikarya</taxon>
        <taxon>Basidiomycota</taxon>
        <taxon>Agaricomycotina</taxon>
        <taxon>Agaricomycetes</taxon>
        <taxon>Polyporales</taxon>
        <taxon>Steccherinaceae</taxon>
        <taxon>Antrodiella</taxon>
    </lineage>
</organism>
<name>A0A4S4MWU4_9APHY</name>
<proteinExistence type="predicted"/>
<evidence type="ECO:0000256" key="1">
    <source>
        <dbReference type="SAM" id="MobiDB-lite"/>
    </source>
</evidence>
<gene>
    <name evidence="2" type="ORF">EUX98_g3755</name>
</gene>
<dbReference type="EMBL" id="SGPM01000081">
    <property type="protein sequence ID" value="THH30435.1"/>
    <property type="molecule type" value="Genomic_DNA"/>
</dbReference>
<feature type="region of interest" description="Disordered" evidence="1">
    <location>
        <begin position="70"/>
        <end position="156"/>
    </location>
</feature>
<dbReference type="AlphaFoldDB" id="A0A4S4MWU4"/>
<feature type="compositionally biased region" description="Pro residues" evidence="1">
    <location>
        <begin position="76"/>
        <end position="101"/>
    </location>
</feature>
<protein>
    <submittedName>
        <fullName evidence="2">Uncharacterized protein</fullName>
    </submittedName>
</protein>
<evidence type="ECO:0000313" key="2">
    <source>
        <dbReference type="EMBL" id="THH30435.1"/>
    </source>
</evidence>
<accession>A0A4S4MWU4</accession>
<feature type="region of interest" description="Disordered" evidence="1">
    <location>
        <begin position="1"/>
        <end position="22"/>
    </location>
</feature>
<dbReference type="Proteomes" id="UP000308730">
    <property type="component" value="Unassembled WGS sequence"/>
</dbReference>